<dbReference type="GO" id="GO:0045892">
    <property type="term" value="P:negative regulation of DNA-templated transcription"/>
    <property type="evidence" value="ECO:0007669"/>
    <property type="project" value="TreeGrafter"/>
</dbReference>
<reference evidence="7" key="1">
    <citation type="submission" date="2015-01" db="EMBL/GenBank/DDBJ databases">
        <title>Comparative genome analysis of Bacillus coagulans HM-08, Clostridium butyricum HM-68, Bacillus subtilis HM-66 and Bacillus paralicheniformis BL-09.</title>
        <authorList>
            <person name="Zhang H."/>
        </authorList>
    </citation>
    <scope>NUCLEOTIDE SEQUENCE [LARGE SCALE GENOMIC DNA]</scope>
    <source>
        <strain evidence="7">HM-08</strain>
    </source>
</reference>
<sequence length="261" mass="28459">MSEAKTTVKIQSLLVGFSIIDVIVKHGKPIKFNEIHARTNITKSNLYKYLNTLISIGAIHRNKETGLYSPGSTLIQYGMAAVNQEDIVAKTAYYLEEINHTFGETTLLAVWTHGGPMIVKMIHSRAGLNLGGQVGTILPVHSAAGMLFAAYKKGPMIEEWIGKGIANMVPDERSNLREKLKAIQKEGISFAKDALAKSISSAAIPIFNYDRHLLGAVVIVGLGDTVPLRAEEESSRYLLQKSLEISAEFGYESGQSPAEES</sequence>
<organism evidence="6 7">
    <name type="scientific">Heyndrickxia coagulans</name>
    <name type="common">Weizmannia coagulans</name>
    <dbReference type="NCBI Taxonomy" id="1398"/>
    <lineage>
        <taxon>Bacteria</taxon>
        <taxon>Bacillati</taxon>
        <taxon>Bacillota</taxon>
        <taxon>Bacilli</taxon>
        <taxon>Bacillales</taxon>
        <taxon>Bacillaceae</taxon>
        <taxon>Heyndrickxia</taxon>
    </lineage>
</organism>
<dbReference type="Proteomes" id="UP000032024">
    <property type="component" value="Chromosome"/>
</dbReference>
<dbReference type="InterPro" id="IPR029016">
    <property type="entry name" value="GAF-like_dom_sf"/>
</dbReference>
<evidence type="ECO:0000259" key="5">
    <source>
        <dbReference type="PROSITE" id="PS51078"/>
    </source>
</evidence>
<dbReference type="SUPFAM" id="SSF46785">
    <property type="entry name" value="Winged helix' DNA-binding domain"/>
    <property type="match status" value="1"/>
</dbReference>
<dbReference type="SUPFAM" id="SSF55781">
    <property type="entry name" value="GAF domain-like"/>
    <property type="match status" value="1"/>
</dbReference>
<accession>A0AAN0T354</accession>
<dbReference type="PROSITE" id="PS51077">
    <property type="entry name" value="HTH_ICLR"/>
    <property type="match status" value="1"/>
</dbReference>
<keyword evidence="2" id="KW-0238">DNA-binding</keyword>
<dbReference type="Pfam" id="PF01614">
    <property type="entry name" value="IclR_C"/>
    <property type="match status" value="1"/>
</dbReference>
<proteinExistence type="predicted"/>
<dbReference type="GO" id="GO:0003677">
    <property type="term" value="F:DNA binding"/>
    <property type="evidence" value="ECO:0007669"/>
    <property type="project" value="UniProtKB-KW"/>
</dbReference>
<dbReference type="AlphaFoldDB" id="A0AAN0T354"/>
<dbReference type="SMART" id="SM00346">
    <property type="entry name" value="HTH_ICLR"/>
    <property type="match status" value="1"/>
</dbReference>
<evidence type="ECO:0000256" key="1">
    <source>
        <dbReference type="ARBA" id="ARBA00023015"/>
    </source>
</evidence>
<keyword evidence="1" id="KW-0805">Transcription regulation</keyword>
<dbReference type="PANTHER" id="PTHR30136:SF8">
    <property type="entry name" value="TRANSCRIPTIONAL REGULATORY PROTEIN"/>
    <property type="match status" value="1"/>
</dbReference>
<evidence type="ECO:0000313" key="7">
    <source>
        <dbReference type="Proteomes" id="UP000032024"/>
    </source>
</evidence>
<gene>
    <name evidence="6" type="ORF">SB48_HM08orf00553</name>
</gene>
<protein>
    <submittedName>
        <fullName evidence="6">IclR family transcriptional regulator</fullName>
    </submittedName>
</protein>
<evidence type="ECO:0000256" key="2">
    <source>
        <dbReference type="ARBA" id="ARBA00023125"/>
    </source>
</evidence>
<keyword evidence="7" id="KW-1185">Reference proteome</keyword>
<dbReference type="Gene3D" id="1.10.10.10">
    <property type="entry name" value="Winged helix-like DNA-binding domain superfamily/Winged helix DNA-binding domain"/>
    <property type="match status" value="1"/>
</dbReference>
<dbReference type="InterPro" id="IPR036388">
    <property type="entry name" value="WH-like_DNA-bd_sf"/>
</dbReference>
<evidence type="ECO:0000259" key="4">
    <source>
        <dbReference type="PROSITE" id="PS51077"/>
    </source>
</evidence>
<dbReference type="InterPro" id="IPR050707">
    <property type="entry name" value="HTH_MetabolicPath_Reg"/>
</dbReference>
<name>A0AAN0T354_HEYCO</name>
<evidence type="ECO:0000313" key="6">
    <source>
        <dbReference type="EMBL" id="AJO21159.1"/>
    </source>
</evidence>
<dbReference type="Gene3D" id="3.30.450.40">
    <property type="match status" value="1"/>
</dbReference>
<dbReference type="PROSITE" id="PS51078">
    <property type="entry name" value="ICLR_ED"/>
    <property type="match status" value="1"/>
</dbReference>
<dbReference type="InterPro" id="IPR005471">
    <property type="entry name" value="Tscrpt_reg_IclR_N"/>
</dbReference>
<feature type="domain" description="IclR-ED" evidence="5">
    <location>
        <begin position="73"/>
        <end position="251"/>
    </location>
</feature>
<dbReference type="InterPro" id="IPR036390">
    <property type="entry name" value="WH_DNA-bd_sf"/>
</dbReference>
<evidence type="ECO:0000256" key="3">
    <source>
        <dbReference type="ARBA" id="ARBA00023163"/>
    </source>
</evidence>
<feature type="domain" description="HTH iclR-type" evidence="4">
    <location>
        <begin position="10"/>
        <end position="72"/>
    </location>
</feature>
<keyword evidence="3" id="KW-0804">Transcription</keyword>
<dbReference type="InterPro" id="IPR014757">
    <property type="entry name" value="Tscrpt_reg_IclR_C"/>
</dbReference>
<dbReference type="EMBL" id="CP010525">
    <property type="protein sequence ID" value="AJO21159.1"/>
    <property type="molecule type" value="Genomic_DNA"/>
</dbReference>
<dbReference type="GO" id="GO:0003700">
    <property type="term" value="F:DNA-binding transcription factor activity"/>
    <property type="evidence" value="ECO:0007669"/>
    <property type="project" value="TreeGrafter"/>
</dbReference>
<dbReference type="RefSeq" id="WP_014096871.1">
    <property type="nucleotide sequence ID" value="NZ_CP010525.1"/>
</dbReference>
<dbReference type="PANTHER" id="PTHR30136">
    <property type="entry name" value="HELIX-TURN-HELIX TRANSCRIPTIONAL REGULATOR, ICLR FAMILY"/>
    <property type="match status" value="1"/>
</dbReference>
<dbReference type="Pfam" id="PF09339">
    <property type="entry name" value="HTH_IclR"/>
    <property type="match status" value="1"/>
</dbReference>